<dbReference type="Gene3D" id="3.90.600.10">
    <property type="entry name" value="Phosphoribosylglycinamide synthetase, C-terminal domain"/>
    <property type="match status" value="1"/>
</dbReference>
<evidence type="ECO:0000256" key="12">
    <source>
        <dbReference type="HAMAP-Rule" id="MF_00138"/>
    </source>
</evidence>
<dbReference type="InterPro" id="IPR020560">
    <property type="entry name" value="PRibGlycinamide_synth_C-dom"/>
</dbReference>
<protein>
    <recommendedName>
        <fullName evidence="4 12">Phosphoribosylamine--glycine ligase</fullName>
        <ecNumber evidence="4 12">6.3.4.13</ecNumber>
    </recommendedName>
    <alternativeName>
        <fullName evidence="12">GARS</fullName>
    </alternativeName>
    <alternativeName>
        <fullName evidence="11 12">Phosphoribosylglycinamide synthetase</fullName>
    </alternativeName>
    <alternativeName>
        <fullName evidence="10 12">glycinamide ribonucleotide synthetase</fullName>
    </alternativeName>
</protein>
<evidence type="ECO:0000256" key="11">
    <source>
        <dbReference type="ARBA" id="ARBA00042864"/>
    </source>
</evidence>
<dbReference type="GO" id="GO:0006189">
    <property type="term" value="P:'de novo' IMP biosynthetic process"/>
    <property type="evidence" value="ECO:0007669"/>
    <property type="project" value="UniProtKB-UniRule"/>
</dbReference>
<organism evidence="15 16">
    <name type="scientific">Nannocystis pusilla</name>
    <dbReference type="NCBI Taxonomy" id="889268"/>
    <lineage>
        <taxon>Bacteria</taxon>
        <taxon>Pseudomonadati</taxon>
        <taxon>Myxococcota</taxon>
        <taxon>Polyangia</taxon>
        <taxon>Nannocystales</taxon>
        <taxon>Nannocystaceae</taxon>
        <taxon>Nannocystis</taxon>
    </lineage>
</organism>
<dbReference type="InterPro" id="IPR020562">
    <property type="entry name" value="PRibGlycinamide_synth_N"/>
</dbReference>
<dbReference type="Gene3D" id="3.30.470.20">
    <property type="entry name" value="ATP-grasp fold, B domain"/>
    <property type="match status" value="1"/>
</dbReference>
<keyword evidence="7 12" id="KW-0658">Purine biosynthesis</keyword>
<proteinExistence type="inferred from homology"/>
<dbReference type="InterPro" id="IPR011054">
    <property type="entry name" value="Rudment_hybrid_motif"/>
</dbReference>
<keyword evidence="5 12" id="KW-0436">Ligase</keyword>
<dbReference type="InterPro" id="IPR020559">
    <property type="entry name" value="PRibGlycinamide_synth_CS"/>
</dbReference>
<dbReference type="InterPro" id="IPR037123">
    <property type="entry name" value="PRibGlycinamide_synth_C_sf"/>
</dbReference>
<dbReference type="InterPro" id="IPR013815">
    <property type="entry name" value="ATP_grasp_subdomain_1"/>
</dbReference>
<comment type="catalytic activity">
    <reaction evidence="12">
        <text>5-phospho-beta-D-ribosylamine + glycine + ATP = N(1)-(5-phospho-beta-D-ribosyl)glycinamide + ADP + phosphate + H(+)</text>
        <dbReference type="Rhea" id="RHEA:17453"/>
        <dbReference type="ChEBI" id="CHEBI:15378"/>
        <dbReference type="ChEBI" id="CHEBI:30616"/>
        <dbReference type="ChEBI" id="CHEBI:43474"/>
        <dbReference type="ChEBI" id="CHEBI:57305"/>
        <dbReference type="ChEBI" id="CHEBI:58681"/>
        <dbReference type="ChEBI" id="CHEBI:143788"/>
        <dbReference type="ChEBI" id="CHEBI:456216"/>
        <dbReference type="EC" id="6.3.4.13"/>
    </reaction>
</comment>
<comment type="cofactor">
    <cofactor evidence="2">
        <name>Mg(2+)</name>
        <dbReference type="ChEBI" id="CHEBI:18420"/>
    </cofactor>
</comment>
<accession>A0A9X3IX18</accession>
<dbReference type="PANTHER" id="PTHR43472:SF1">
    <property type="entry name" value="PHOSPHORIBOSYLAMINE--GLYCINE LIGASE, CHLOROPLASTIC"/>
    <property type="match status" value="1"/>
</dbReference>
<gene>
    <name evidence="12 15" type="primary">purD</name>
    <name evidence="15" type="ORF">OV079_13340</name>
</gene>
<evidence type="ECO:0000256" key="10">
    <source>
        <dbReference type="ARBA" id="ARBA00042242"/>
    </source>
</evidence>
<dbReference type="EMBL" id="JAPNKE010000002">
    <property type="protein sequence ID" value="MCY1006520.1"/>
    <property type="molecule type" value="Genomic_DNA"/>
</dbReference>
<comment type="cofactor">
    <cofactor evidence="1">
        <name>Mn(2+)</name>
        <dbReference type="ChEBI" id="CHEBI:29035"/>
    </cofactor>
</comment>
<evidence type="ECO:0000256" key="13">
    <source>
        <dbReference type="PROSITE-ProRule" id="PRU00409"/>
    </source>
</evidence>
<evidence type="ECO:0000313" key="16">
    <source>
        <dbReference type="Proteomes" id="UP001150924"/>
    </source>
</evidence>
<dbReference type="SUPFAM" id="SSF52440">
    <property type="entry name" value="PreATP-grasp domain"/>
    <property type="match status" value="1"/>
</dbReference>
<dbReference type="Gene3D" id="3.40.50.20">
    <property type="match status" value="1"/>
</dbReference>
<feature type="domain" description="ATP-grasp" evidence="14">
    <location>
        <begin position="122"/>
        <end position="329"/>
    </location>
</feature>
<dbReference type="RefSeq" id="WP_267768755.1">
    <property type="nucleotide sequence ID" value="NZ_JAPNKE010000002.1"/>
</dbReference>
<dbReference type="PROSITE" id="PS00184">
    <property type="entry name" value="GARS"/>
    <property type="match status" value="1"/>
</dbReference>
<name>A0A9X3IX18_9BACT</name>
<evidence type="ECO:0000256" key="7">
    <source>
        <dbReference type="ARBA" id="ARBA00022755"/>
    </source>
</evidence>
<evidence type="ECO:0000256" key="6">
    <source>
        <dbReference type="ARBA" id="ARBA00022741"/>
    </source>
</evidence>
<evidence type="ECO:0000256" key="3">
    <source>
        <dbReference type="ARBA" id="ARBA00005174"/>
    </source>
</evidence>
<dbReference type="Proteomes" id="UP001150924">
    <property type="component" value="Unassembled WGS sequence"/>
</dbReference>
<dbReference type="GO" id="GO:0009113">
    <property type="term" value="P:purine nucleobase biosynthetic process"/>
    <property type="evidence" value="ECO:0007669"/>
    <property type="project" value="InterPro"/>
</dbReference>
<dbReference type="SMART" id="SM01210">
    <property type="entry name" value="GARS_C"/>
    <property type="match status" value="1"/>
</dbReference>
<evidence type="ECO:0000256" key="9">
    <source>
        <dbReference type="ARBA" id="ARBA00038345"/>
    </source>
</evidence>
<dbReference type="GO" id="GO:0005524">
    <property type="term" value="F:ATP binding"/>
    <property type="evidence" value="ECO:0007669"/>
    <property type="project" value="UniProtKB-UniRule"/>
</dbReference>
<dbReference type="HAMAP" id="MF_00138">
    <property type="entry name" value="GARS"/>
    <property type="match status" value="1"/>
</dbReference>
<evidence type="ECO:0000259" key="14">
    <source>
        <dbReference type="PROSITE" id="PS50975"/>
    </source>
</evidence>
<dbReference type="Pfam" id="PF01071">
    <property type="entry name" value="GARS_A"/>
    <property type="match status" value="1"/>
</dbReference>
<dbReference type="Pfam" id="PF02843">
    <property type="entry name" value="GARS_C"/>
    <property type="match status" value="1"/>
</dbReference>
<evidence type="ECO:0000256" key="2">
    <source>
        <dbReference type="ARBA" id="ARBA00001946"/>
    </source>
</evidence>
<evidence type="ECO:0000256" key="1">
    <source>
        <dbReference type="ARBA" id="ARBA00001936"/>
    </source>
</evidence>
<evidence type="ECO:0000256" key="4">
    <source>
        <dbReference type="ARBA" id="ARBA00013255"/>
    </source>
</evidence>
<dbReference type="EC" id="6.3.4.13" evidence="4 12"/>
<reference evidence="15" key="1">
    <citation type="submission" date="2022-11" db="EMBL/GenBank/DDBJ databases">
        <title>Minimal conservation of predation-associated metabolite biosynthetic gene clusters underscores biosynthetic potential of Myxococcota including descriptions for ten novel species: Archangium lansinium sp. nov., Myxococcus landrumus sp. nov., Nannocystis bai.</title>
        <authorList>
            <person name="Ahearne A."/>
            <person name="Stevens C."/>
            <person name="Phillips K."/>
        </authorList>
    </citation>
    <scope>NUCLEOTIDE SEQUENCE</scope>
    <source>
        <strain evidence="15">Na p29</strain>
    </source>
</reference>
<dbReference type="SMART" id="SM01209">
    <property type="entry name" value="GARS_A"/>
    <property type="match status" value="1"/>
</dbReference>
<dbReference type="InterPro" id="IPR000115">
    <property type="entry name" value="PRibGlycinamide_synth"/>
</dbReference>
<sequence>MRRSERPGAIVHVPKSSLKVLIVGGGGREHALAWRCRVEGHEVHAAPGSDGIAEDAICHAVGVGDLAGQVALADALRPDLVIVGPEQPLVDGLADRLRAAGHAVFGPSAAAAELEGSKAVAKAFMARHAIPTAAHVTVTGLGEALAAVRSFASPPVIKASGLAAGKGVVVPESFEEAELAVRSCLEGHVFGDAGATVVLEERLHGEEASLFVLTDGERWSLLPPAQDHKRLRDGDEGPNTGGMGAYCPAPVCDAAVLRRAELEIVGPTLAGLRAEGRRFVGVLFVGLMIAPDGAPKVIEYNCRFGDPEAQPVLFGLQTPIVADLLAAARGELTPRTYAAAPAASVVVAAAGYPGETRPGAAIRGLETVAELAEVKVFHAGTRRGALGWETRGGRVLGVCARGVDLRAAIERAYAALADIEVEGGQFRRDIGVRALTRRAE</sequence>
<comment type="pathway">
    <text evidence="3 12">Purine metabolism; IMP biosynthesis via de novo pathway; N(1)-(5-phospho-D-ribosyl)glycinamide from 5-phospho-alpha-D-ribose 1-diphosphate: step 2/2.</text>
</comment>
<dbReference type="SUPFAM" id="SSF51246">
    <property type="entry name" value="Rudiment single hybrid motif"/>
    <property type="match status" value="1"/>
</dbReference>
<keyword evidence="8 13" id="KW-0067">ATP-binding</keyword>
<evidence type="ECO:0000313" key="15">
    <source>
        <dbReference type="EMBL" id="MCY1006520.1"/>
    </source>
</evidence>
<dbReference type="PROSITE" id="PS50975">
    <property type="entry name" value="ATP_GRASP"/>
    <property type="match status" value="1"/>
</dbReference>
<dbReference type="PANTHER" id="PTHR43472">
    <property type="entry name" value="PHOSPHORIBOSYLAMINE--GLYCINE LIGASE"/>
    <property type="match status" value="1"/>
</dbReference>
<evidence type="ECO:0000256" key="5">
    <source>
        <dbReference type="ARBA" id="ARBA00022598"/>
    </source>
</evidence>
<dbReference type="GO" id="GO:0004637">
    <property type="term" value="F:phosphoribosylamine-glycine ligase activity"/>
    <property type="evidence" value="ECO:0007669"/>
    <property type="project" value="UniProtKB-UniRule"/>
</dbReference>
<dbReference type="SUPFAM" id="SSF56059">
    <property type="entry name" value="Glutathione synthetase ATP-binding domain-like"/>
    <property type="match status" value="1"/>
</dbReference>
<comment type="caution">
    <text evidence="15">The sequence shown here is derived from an EMBL/GenBank/DDBJ whole genome shotgun (WGS) entry which is preliminary data.</text>
</comment>
<dbReference type="Pfam" id="PF02844">
    <property type="entry name" value="GARS_N"/>
    <property type="match status" value="1"/>
</dbReference>
<keyword evidence="6 13" id="KW-0547">Nucleotide-binding</keyword>
<dbReference type="InterPro" id="IPR011761">
    <property type="entry name" value="ATP-grasp"/>
</dbReference>
<evidence type="ECO:0000256" key="8">
    <source>
        <dbReference type="ARBA" id="ARBA00022840"/>
    </source>
</evidence>
<comment type="similarity">
    <text evidence="9 12">Belongs to the GARS family.</text>
</comment>
<dbReference type="Gene3D" id="3.30.1490.20">
    <property type="entry name" value="ATP-grasp fold, A domain"/>
    <property type="match status" value="1"/>
</dbReference>
<keyword evidence="16" id="KW-1185">Reference proteome</keyword>
<dbReference type="InterPro" id="IPR020561">
    <property type="entry name" value="PRibGlycinamid_synth_ATP-grasp"/>
</dbReference>
<dbReference type="AlphaFoldDB" id="A0A9X3IX18"/>
<dbReference type="GO" id="GO:0046872">
    <property type="term" value="F:metal ion binding"/>
    <property type="evidence" value="ECO:0007669"/>
    <property type="project" value="InterPro"/>
</dbReference>
<dbReference type="InterPro" id="IPR016185">
    <property type="entry name" value="PreATP-grasp_dom_sf"/>
</dbReference>
<dbReference type="NCBIfam" id="TIGR00877">
    <property type="entry name" value="purD"/>
    <property type="match status" value="1"/>
</dbReference>